<keyword evidence="6 11" id="KW-0812">Transmembrane</keyword>
<evidence type="ECO:0000256" key="7">
    <source>
        <dbReference type="ARBA" id="ARBA00022927"/>
    </source>
</evidence>
<dbReference type="AlphaFoldDB" id="A0AB35BWP7"/>
<dbReference type="NCBIfam" id="TIGR00810">
    <property type="entry name" value="secG"/>
    <property type="match status" value="1"/>
</dbReference>
<dbReference type="GO" id="GO:0005886">
    <property type="term" value="C:plasma membrane"/>
    <property type="evidence" value="ECO:0007669"/>
    <property type="project" value="UniProtKB-SubCell"/>
</dbReference>
<organism evidence="12 13">
    <name type="scientific">Wohlfahrtiimonas chitiniclastica</name>
    <dbReference type="NCBI Taxonomy" id="400946"/>
    <lineage>
        <taxon>Bacteria</taxon>
        <taxon>Pseudomonadati</taxon>
        <taxon>Pseudomonadota</taxon>
        <taxon>Gammaproteobacteria</taxon>
        <taxon>Cardiobacteriales</taxon>
        <taxon>Ignatzschineriaceae</taxon>
        <taxon>Wohlfahrtiimonas</taxon>
    </lineage>
</organism>
<dbReference type="Pfam" id="PF03840">
    <property type="entry name" value="SecG"/>
    <property type="match status" value="1"/>
</dbReference>
<accession>A0AB35BWP7</accession>
<dbReference type="GO" id="GO:0009306">
    <property type="term" value="P:protein secretion"/>
    <property type="evidence" value="ECO:0007669"/>
    <property type="project" value="UniProtKB-UniRule"/>
</dbReference>
<evidence type="ECO:0000256" key="3">
    <source>
        <dbReference type="ARBA" id="ARBA00017876"/>
    </source>
</evidence>
<dbReference type="PRINTS" id="PR01651">
    <property type="entry name" value="SECGEXPORT"/>
</dbReference>
<dbReference type="GO" id="GO:0015450">
    <property type="term" value="F:protein-transporting ATPase activity"/>
    <property type="evidence" value="ECO:0007669"/>
    <property type="project" value="UniProtKB-UniRule"/>
</dbReference>
<keyword evidence="5 11" id="KW-1003">Cell membrane</keyword>
<sequence>MVLTTIITVIHVIVALCIVGLVLIQHGKGADAGTAFGSGASGTVFGAAGKSNFLARMTKWLVVVFFLTSFSMMVLYGKKATVEGESVLDVPAVSIVPTIEDLSVPSVDPVENSTK</sequence>
<evidence type="ECO:0000256" key="11">
    <source>
        <dbReference type="RuleBase" id="RU365087"/>
    </source>
</evidence>
<keyword evidence="4 11" id="KW-0813">Transport</keyword>
<evidence type="ECO:0000256" key="4">
    <source>
        <dbReference type="ARBA" id="ARBA00022448"/>
    </source>
</evidence>
<protein>
    <recommendedName>
        <fullName evidence="3 11">Protein-export membrane protein SecG</fullName>
    </recommendedName>
</protein>
<comment type="caution">
    <text evidence="12">The sequence shown here is derived from an EMBL/GenBank/DDBJ whole genome shotgun (WGS) entry which is preliminary data.</text>
</comment>
<dbReference type="GO" id="GO:0043952">
    <property type="term" value="P:protein transport by the Sec complex"/>
    <property type="evidence" value="ECO:0007669"/>
    <property type="project" value="TreeGrafter"/>
</dbReference>
<comment type="similarity">
    <text evidence="2 11">Belongs to the SecG family.</text>
</comment>
<dbReference type="PANTHER" id="PTHR34182">
    <property type="entry name" value="PROTEIN-EXPORT MEMBRANE PROTEIN SECG"/>
    <property type="match status" value="1"/>
</dbReference>
<reference evidence="12" key="1">
    <citation type="submission" date="2021-03" db="EMBL/GenBank/DDBJ databases">
        <title>Identification and antibiotic profiling of Wohlfahrtiimonas chitiniclastica, an underestimated human pathogen.</title>
        <authorList>
            <person name="Kopf A."/>
            <person name="Bunk B."/>
            <person name="Coldewey S."/>
            <person name="Gunzer F."/>
            <person name="Riedel T."/>
            <person name="Schroettner P."/>
        </authorList>
    </citation>
    <scope>NUCLEOTIDE SEQUENCE</scope>
    <source>
        <strain evidence="12">DSM 100917</strain>
    </source>
</reference>
<dbReference type="InterPro" id="IPR004692">
    <property type="entry name" value="SecG"/>
</dbReference>
<keyword evidence="10 11" id="KW-0472">Membrane</keyword>
<keyword evidence="9 11" id="KW-0811">Translocation</keyword>
<evidence type="ECO:0000256" key="8">
    <source>
        <dbReference type="ARBA" id="ARBA00022989"/>
    </source>
</evidence>
<evidence type="ECO:0000256" key="10">
    <source>
        <dbReference type="ARBA" id="ARBA00023136"/>
    </source>
</evidence>
<comment type="function">
    <text evidence="11">Involved in protein export. Participates in an early event of protein translocation.</text>
</comment>
<dbReference type="Proteomes" id="UP000680020">
    <property type="component" value="Unassembled WGS sequence"/>
</dbReference>
<proteinExistence type="inferred from homology"/>
<dbReference type="PANTHER" id="PTHR34182:SF1">
    <property type="entry name" value="PROTEIN-EXPORT MEMBRANE PROTEIN SECG"/>
    <property type="match status" value="1"/>
</dbReference>
<evidence type="ECO:0000313" key="12">
    <source>
        <dbReference type="EMBL" id="MBS7824413.1"/>
    </source>
</evidence>
<evidence type="ECO:0000256" key="2">
    <source>
        <dbReference type="ARBA" id="ARBA00008445"/>
    </source>
</evidence>
<keyword evidence="8 11" id="KW-1133">Transmembrane helix</keyword>
<dbReference type="RefSeq" id="WP_008315341.1">
    <property type="nucleotide sequence ID" value="NZ_CP115969.1"/>
</dbReference>
<feature type="transmembrane region" description="Helical" evidence="11">
    <location>
        <begin position="6"/>
        <end position="24"/>
    </location>
</feature>
<evidence type="ECO:0000256" key="5">
    <source>
        <dbReference type="ARBA" id="ARBA00022475"/>
    </source>
</evidence>
<dbReference type="EMBL" id="JAGIBU010000002">
    <property type="protein sequence ID" value="MBS7824413.1"/>
    <property type="molecule type" value="Genomic_DNA"/>
</dbReference>
<dbReference type="GO" id="GO:0065002">
    <property type="term" value="P:intracellular protein transmembrane transport"/>
    <property type="evidence" value="ECO:0007669"/>
    <property type="project" value="TreeGrafter"/>
</dbReference>
<evidence type="ECO:0000256" key="9">
    <source>
        <dbReference type="ARBA" id="ARBA00023010"/>
    </source>
</evidence>
<evidence type="ECO:0000256" key="6">
    <source>
        <dbReference type="ARBA" id="ARBA00022692"/>
    </source>
</evidence>
<feature type="transmembrane region" description="Helical" evidence="11">
    <location>
        <begin position="60"/>
        <end position="77"/>
    </location>
</feature>
<name>A0AB35BWP7_9GAMM</name>
<evidence type="ECO:0000256" key="1">
    <source>
        <dbReference type="ARBA" id="ARBA00004651"/>
    </source>
</evidence>
<keyword evidence="7 11" id="KW-0653">Protein transport</keyword>
<evidence type="ECO:0000313" key="13">
    <source>
        <dbReference type="Proteomes" id="UP000680020"/>
    </source>
</evidence>
<gene>
    <name evidence="12" type="primary">secG</name>
    <name evidence="12" type="ORF">J7561_04250</name>
</gene>
<comment type="subcellular location">
    <subcellularLocation>
        <location evidence="1 11">Cell membrane</location>
        <topology evidence="1 11">Multi-pass membrane protein</topology>
    </subcellularLocation>
</comment>